<comment type="function">
    <text evidence="5">Catalyzes the phosphorylation of the 3'-hydroxyl group of dephosphocoenzyme A to form coenzyme A.</text>
</comment>
<dbReference type="GO" id="GO:0005737">
    <property type="term" value="C:cytoplasm"/>
    <property type="evidence" value="ECO:0007669"/>
    <property type="project" value="UniProtKB-SubCell"/>
</dbReference>
<dbReference type="PANTHER" id="PTHR10695:SF46">
    <property type="entry name" value="BIFUNCTIONAL COENZYME A SYNTHASE-RELATED"/>
    <property type="match status" value="1"/>
</dbReference>
<evidence type="ECO:0000313" key="8">
    <source>
        <dbReference type="Proteomes" id="UP000823937"/>
    </source>
</evidence>
<feature type="binding site" evidence="5">
    <location>
        <begin position="12"/>
        <end position="17"/>
    </location>
    <ligand>
        <name>ATP</name>
        <dbReference type="ChEBI" id="CHEBI:30616"/>
    </ligand>
</feature>
<keyword evidence="4 5" id="KW-0173">Coenzyme A biosynthesis</keyword>
<reference evidence="7" key="1">
    <citation type="journal article" date="2021" name="PeerJ">
        <title>Extensive microbial diversity within the chicken gut microbiome revealed by metagenomics and culture.</title>
        <authorList>
            <person name="Gilroy R."/>
            <person name="Ravi A."/>
            <person name="Getino M."/>
            <person name="Pursley I."/>
            <person name="Horton D.L."/>
            <person name="Alikhan N.F."/>
            <person name="Baker D."/>
            <person name="Gharbi K."/>
            <person name="Hall N."/>
            <person name="Watson M."/>
            <person name="Adriaenssens E.M."/>
            <person name="Foster-Nyarko E."/>
            <person name="Jarju S."/>
            <person name="Secka A."/>
            <person name="Antonio M."/>
            <person name="Oren A."/>
            <person name="Chaudhuri R.R."/>
            <person name="La Ragione R."/>
            <person name="Hildebrand F."/>
            <person name="Pallen M.J."/>
        </authorList>
    </citation>
    <scope>NUCLEOTIDE SEQUENCE</scope>
    <source>
        <strain evidence="7">CHK169-2315</strain>
    </source>
</reference>
<reference evidence="7" key="2">
    <citation type="submission" date="2021-04" db="EMBL/GenBank/DDBJ databases">
        <authorList>
            <person name="Gilroy R."/>
        </authorList>
    </citation>
    <scope>NUCLEOTIDE SEQUENCE</scope>
    <source>
        <strain evidence="7">CHK169-2315</strain>
    </source>
</reference>
<comment type="pathway">
    <text evidence="5">Cofactor biosynthesis; coenzyme A biosynthesis; CoA from (R)-pantothenate: step 5/5.</text>
</comment>
<evidence type="ECO:0000256" key="4">
    <source>
        <dbReference type="ARBA" id="ARBA00022993"/>
    </source>
</evidence>
<dbReference type="InterPro" id="IPR027417">
    <property type="entry name" value="P-loop_NTPase"/>
</dbReference>
<sequence length="201" mass="22367">MTLIIGLTGSIGTGKSTIADHMKSLRIPIVDADVVAREIVEPGKKAYNEIVETFGNEVLDEDGTLNRPALGKIVFSDEAKRKALNAITHPEIRKEMIRQREAYVAQGVPCVVLDIPLLYESNLIDYVEKVIVVSVSEQTQLKRVMERDGSTKEAALQRIHSQIPVKEKEKMADAVVDNNGTKEASYKQLEDILSNWNIPIK</sequence>
<dbReference type="AlphaFoldDB" id="A0A9D1PMZ5"/>
<keyword evidence="5" id="KW-0963">Cytoplasm</keyword>
<dbReference type="PROSITE" id="PS51219">
    <property type="entry name" value="DPCK"/>
    <property type="match status" value="1"/>
</dbReference>
<accession>A0A9D1PMZ5</accession>
<dbReference type="FunFam" id="3.40.50.300:FF:000485">
    <property type="entry name" value="Dephospho-CoA kinase CAB5"/>
    <property type="match status" value="1"/>
</dbReference>
<evidence type="ECO:0000256" key="5">
    <source>
        <dbReference type="HAMAP-Rule" id="MF_00376"/>
    </source>
</evidence>
<protein>
    <recommendedName>
        <fullName evidence="5 6">Dephospho-CoA kinase</fullName>
        <ecNumber evidence="5 6">2.7.1.24</ecNumber>
    </recommendedName>
    <alternativeName>
        <fullName evidence="5">Dephosphocoenzyme A kinase</fullName>
    </alternativeName>
</protein>
<gene>
    <name evidence="5 7" type="primary">coaE</name>
    <name evidence="7" type="ORF">H9895_09950</name>
</gene>
<comment type="subcellular location">
    <subcellularLocation>
        <location evidence="5">Cytoplasm</location>
    </subcellularLocation>
</comment>
<evidence type="ECO:0000256" key="6">
    <source>
        <dbReference type="NCBIfam" id="TIGR00152"/>
    </source>
</evidence>
<evidence type="ECO:0000313" key="7">
    <source>
        <dbReference type="EMBL" id="HIV75390.1"/>
    </source>
</evidence>
<dbReference type="EMBL" id="DXHX01000138">
    <property type="protein sequence ID" value="HIV75390.1"/>
    <property type="molecule type" value="Genomic_DNA"/>
</dbReference>
<evidence type="ECO:0000256" key="3">
    <source>
        <dbReference type="ARBA" id="ARBA00022840"/>
    </source>
</evidence>
<comment type="catalytic activity">
    <reaction evidence="5">
        <text>3'-dephospho-CoA + ATP = ADP + CoA + H(+)</text>
        <dbReference type="Rhea" id="RHEA:18245"/>
        <dbReference type="ChEBI" id="CHEBI:15378"/>
        <dbReference type="ChEBI" id="CHEBI:30616"/>
        <dbReference type="ChEBI" id="CHEBI:57287"/>
        <dbReference type="ChEBI" id="CHEBI:57328"/>
        <dbReference type="ChEBI" id="CHEBI:456216"/>
        <dbReference type="EC" id="2.7.1.24"/>
    </reaction>
</comment>
<keyword evidence="5 7" id="KW-0418">Kinase</keyword>
<dbReference type="Gene3D" id="3.40.50.300">
    <property type="entry name" value="P-loop containing nucleotide triphosphate hydrolases"/>
    <property type="match status" value="1"/>
</dbReference>
<dbReference type="PANTHER" id="PTHR10695">
    <property type="entry name" value="DEPHOSPHO-COA KINASE-RELATED"/>
    <property type="match status" value="1"/>
</dbReference>
<keyword evidence="3 5" id="KW-0067">ATP-binding</keyword>
<dbReference type="GO" id="GO:0005524">
    <property type="term" value="F:ATP binding"/>
    <property type="evidence" value="ECO:0007669"/>
    <property type="project" value="UniProtKB-UniRule"/>
</dbReference>
<dbReference type="Proteomes" id="UP000823937">
    <property type="component" value="Unassembled WGS sequence"/>
</dbReference>
<dbReference type="EC" id="2.7.1.24" evidence="5 6"/>
<comment type="caution">
    <text evidence="7">The sequence shown here is derived from an EMBL/GenBank/DDBJ whole genome shotgun (WGS) entry which is preliminary data.</text>
</comment>
<proteinExistence type="inferred from homology"/>
<name>A0A9D1PMZ5_9BACI</name>
<dbReference type="HAMAP" id="MF_00376">
    <property type="entry name" value="Dephospho_CoA_kinase"/>
    <property type="match status" value="1"/>
</dbReference>
<evidence type="ECO:0000256" key="1">
    <source>
        <dbReference type="ARBA" id="ARBA00009018"/>
    </source>
</evidence>
<keyword evidence="5 7" id="KW-0808">Transferase</keyword>
<dbReference type="SUPFAM" id="SSF52540">
    <property type="entry name" value="P-loop containing nucleoside triphosphate hydrolases"/>
    <property type="match status" value="1"/>
</dbReference>
<dbReference type="InterPro" id="IPR001977">
    <property type="entry name" value="Depp_CoAkinase"/>
</dbReference>
<evidence type="ECO:0000256" key="2">
    <source>
        <dbReference type="ARBA" id="ARBA00022741"/>
    </source>
</evidence>
<dbReference type="GO" id="GO:0015937">
    <property type="term" value="P:coenzyme A biosynthetic process"/>
    <property type="evidence" value="ECO:0007669"/>
    <property type="project" value="UniProtKB-UniRule"/>
</dbReference>
<dbReference type="Pfam" id="PF01121">
    <property type="entry name" value="CoaE"/>
    <property type="match status" value="1"/>
</dbReference>
<dbReference type="GO" id="GO:0004140">
    <property type="term" value="F:dephospho-CoA kinase activity"/>
    <property type="evidence" value="ECO:0007669"/>
    <property type="project" value="UniProtKB-UniRule"/>
</dbReference>
<keyword evidence="2 5" id="KW-0547">Nucleotide-binding</keyword>
<dbReference type="NCBIfam" id="TIGR00152">
    <property type="entry name" value="dephospho-CoA kinase"/>
    <property type="match status" value="1"/>
</dbReference>
<comment type="similarity">
    <text evidence="1 5">Belongs to the CoaE family.</text>
</comment>
<dbReference type="CDD" id="cd02022">
    <property type="entry name" value="DPCK"/>
    <property type="match status" value="1"/>
</dbReference>
<organism evidence="7 8">
    <name type="scientific">Candidatus Pseudogracilibacillus intestinigallinarum</name>
    <dbReference type="NCBI Taxonomy" id="2838742"/>
    <lineage>
        <taxon>Bacteria</taxon>
        <taxon>Bacillati</taxon>
        <taxon>Bacillota</taxon>
        <taxon>Bacilli</taxon>
        <taxon>Bacillales</taxon>
        <taxon>Bacillaceae</taxon>
        <taxon>Pseudogracilibacillus</taxon>
    </lineage>
</organism>